<evidence type="ECO:0000313" key="3">
    <source>
        <dbReference type="Proteomes" id="UP000255335"/>
    </source>
</evidence>
<gene>
    <name evidence="2" type="ORF">NCTC12221_00624</name>
</gene>
<reference evidence="2 3" key="1">
    <citation type="submission" date="2018-06" db="EMBL/GenBank/DDBJ databases">
        <authorList>
            <consortium name="Pathogen Informatics"/>
            <person name="Doyle S."/>
        </authorList>
    </citation>
    <scope>NUCLEOTIDE SEQUENCE [LARGE SCALE GENOMIC DNA]</scope>
    <source>
        <strain evidence="2 3">NCTC12221</strain>
    </source>
</reference>
<sequence>MSLSLLNFACGSRIHPDWVNIDFSPIDKRVKKVNLLGTLPFTDKSFDVAYSSHFLEHLTPQKALQVLKEIKRILKPNGIVRIVVPDLENLTSAYLSTLSHLVDSKVDSTKQNFNGGGAKTQEFRKLEFEYDWLMIEMFDQMVRMRSGGEMGKCFHSIATNQDKTKATFIKERVGEDLLTPHITNSSVATLKSKITLDKIANKLLNLYLKMLYFIAPRSIRDEVFIHTSIGERHKWMYDGFSLHRLLGLAGFTDIQIMRYDHSQIPNFNTYLLDINADGSPYKGISSLYMEARNI</sequence>
<dbReference type="GO" id="GO:0032259">
    <property type="term" value="P:methylation"/>
    <property type="evidence" value="ECO:0007669"/>
    <property type="project" value="UniProtKB-KW"/>
</dbReference>
<dbReference type="AlphaFoldDB" id="A0A377JN24"/>
<dbReference type="EMBL" id="UGHZ01000001">
    <property type="protein sequence ID" value="STP09189.1"/>
    <property type="molecule type" value="Genomic_DNA"/>
</dbReference>
<dbReference type="GO" id="GO:0008757">
    <property type="term" value="F:S-adenosylmethionine-dependent methyltransferase activity"/>
    <property type="evidence" value="ECO:0007669"/>
    <property type="project" value="InterPro"/>
</dbReference>
<evidence type="ECO:0000259" key="1">
    <source>
        <dbReference type="Pfam" id="PF08241"/>
    </source>
</evidence>
<dbReference type="SUPFAM" id="SSF53335">
    <property type="entry name" value="S-adenosyl-L-methionine-dependent methyltransferases"/>
    <property type="match status" value="1"/>
</dbReference>
<organism evidence="2 3">
    <name type="scientific">Helicobacter cinaedi</name>
    <dbReference type="NCBI Taxonomy" id="213"/>
    <lineage>
        <taxon>Bacteria</taxon>
        <taxon>Pseudomonadati</taxon>
        <taxon>Campylobacterota</taxon>
        <taxon>Epsilonproteobacteria</taxon>
        <taxon>Campylobacterales</taxon>
        <taxon>Helicobacteraceae</taxon>
        <taxon>Helicobacter</taxon>
    </lineage>
</organism>
<feature type="domain" description="Methyltransferase type 11" evidence="1">
    <location>
        <begin position="38"/>
        <end position="80"/>
    </location>
</feature>
<proteinExistence type="predicted"/>
<accession>A0A377JN24</accession>
<dbReference type="InterPro" id="IPR013216">
    <property type="entry name" value="Methyltransf_11"/>
</dbReference>
<dbReference type="RefSeq" id="WP_258554149.1">
    <property type="nucleotide sequence ID" value="NZ_UGHZ01000001.1"/>
</dbReference>
<keyword evidence="2" id="KW-0489">Methyltransferase</keyword>
<dbReference type="Pfam" id="PF08241">
    <property type="entry name" value="Methyltransf_11"/>
    <property type="match status" value="1"/>
</dbReference>
<dbReference type="Proteomes" id="UP000255335">
    <property type="component" value="Unassembled WGS sequence"/>
</dbReference>
<dbReference type="InterPro" id="IPR029063">
    <property type="entry name" value="SAM-dependent_MTases_sf"/>
</dbReference>
<protein>
    <submittedName>
        <fullName evidence="2">Methyltransferase</fullName>
    </submittedName>
</protein>
<dbReference type="Gene3D" id="3.40.50.150">
    <property type="entry name" value="Vaccinia Virus protein VP39"/>
    <property type="match status" value="1"/>
</dbReference>
<evidence type="ECO:0000313" key="2">
    <source>
        <dbReference type="EMBL" id="STP09189.1"/>
    </source>
</evidence>
<keyword evidence="2" id="KW-0808">Transferase</keyword>
<dbReference type="CDD" id="cd02440">
    <property type="entry name" value="AdoMet_MTases"/>
    <property type="match status" value="1"/>
</dbReference>
<name>A0A377JN24_9HELI</name>